<proteinExistence type="predicted"/>
<dbReference type="PANTHER" id="PTHR43252">
    <property type="entry name" value="TRANSCRIPTIONAL REGULATOR YQJI"/>
    <property type="match status" value="1"/>
</dbReference>
<dbReference type="InterPro" id="IPR036390">
    <property type="entry name" value="WH_DNA-bd_sf"/>
</dbReference>
<dbReference type="EMBL" id="MF754115">
    <property type="protein sequence ID" value="ATI19328.1"/>
    <property type="molecule type" value="Genomic_DNA"/>
</dbReference>
<organism evidence="2 3">
    <name type="scientific">Vibrio phage vB_VpaS_KF5</name>
    <dbReference type="NCBI Taxonomy" id="2041476"/>
    <lineage>
        <taxon>Viruses</taxon>
        <taxon>Duplodnaviria</taxon>
        <taxon>Heunggongvirae</taxon>
        <taxon>Uroviricota</taxon>
        <taxon>Caudoviricetes</taxon>
        <taxon>Mardecavirus</taxon>
        <taxon>Mardecavirus SSP002</taxon>
    </lineage>
</organism>
<accession>A0A384WJT9</accession>
<dbReference type="Gene3D" id="1.10.10.10">
    <property type="entry name" value="Winged helix-like DNA-binding domain superfamily/Winged helix DNA-binding domain"/>
    <property type="match status" value="1"/>
</dbReference>
<feature type="domain" description="Transcription regulator PadR N-terminal" evidence="1">
    <location>
        <begin position="11"/>
        <end position="86"/>
    </location>
</feature>
<dbReference type="Pfam" id="PF03551">
    <property type="entry name" value="PadR"/>
    <property type="match status" value="1"/>
</dbReference>
<evidence type="ECO:0000259" key="1">
    <source>
        <dbReference type="Pfam" id="PF03551"/>
    </source>
</evidence>
<dbReference type="InterPro" id="IPR005149">
    <property type="entry name" value="Tscrpt_reg_PadR_N"/>
</dbReference>
<name>A0A384WJT9_9CAUD</name>
<dbReference type="SUPFAM" id="SSF46785">
    <property type="entry name" value="Winged helix' DNA-binding domain"/>
    <property type="match status" value="1"/>
</dbReference>
<dbReference type="PANTHER" id="PTHR43252:SF4">
    <property type="entry name" value="TRANSCRIPTIONAL REGULATORY PROTEIN"/>
    <property type="match status" value="1"/>
</dbReference>
<reference evidence="2 3" key="1">
    <citation type="submission" date="2017-08" db="EMBL/GenBank/DDBJ databases">
        <title>Complete genome sequence of bacteriophage vB_VpaS_KF5.</title>
        <authorList>
            <person name="Yu J."/>
            <person name="Kwak S.-J."/>
            <person name="Lim J.-A."/>
            <person name="Chang H.-J."/>
        </authorList>
    </citation>
    <scope>NUCLEOTIDE SEQUENCE [LARGE SCALE GENOMIC DNA]</scope>
</reference>
<gene>
    <name evidence="2" type="ORF">KF5_018</name>
</gene>
<dbReference type="InterPro" id="IPR036388">
    <property type="entry name" value="WH-like_DNA-bd_sf"/>
</dbReference>
<dbReference type="Proteomes" id="UP000257560">
    <property type="component" value="Segment"/>
</dbReference>
<protein>
    <submittedName>
        <fullName evidence="2">Putative transcriptional regulator</fullName>
    </submittedName>
</protein>
<evidence type="ECO:0000313" key="2">
    <source>
        <dbReference type="EMBL" id="ATI19328.1"/>
    </source>
</evidence>
<sequence>MATITNLQKVILHAVATIKDCTGYNVAHHFMPANDLHWTASHQQVYRELRRMESADLVDSREVPQDGKPNKFVYTLTEKGKKAYQEAIAHEPCDYAGLNTQATIHALFPTVEYYAAFLQKRNEECDALYFRKCEDGVSKLEEILIDRRILILHAECTFAQKMIVMLSEQQEAIEGESEEVVK</sequence>
<evidence type="ECO:0000313" key="3">
    <source>
        <dbReference type="Proteomes" id="UP000257560"/>
    </source>
</evidence>